<organism evidence="4 5">
    <name type="scientific">Willisornis vidua</name>
    <name type="common">Xingu scale-backed antbird</name>
    <dbReference type="NCBI Taxonomy" id="1566151"/>
    <lineage>
        <taxon>Eukaryota</taxon>
        <taxon>Metazoa</taxon>
        <taxon>Chordata</taxon>
        <taxon>Craniata</taxon>
        <taxon>Vertebrata</taxon>
        <taxon>Euteleostomi</taxon>
        <taxon>Archelosauria</taxon>
        <taxon>Archosauria</taxon>
        <taxon>Dinosauria</taxon>
        <taxon>Saurischia</taxon>
        <taxon>Theropoda</taxon>
        <taxon>Coelurosauria</taxon>
        <taxon>Aves</taxon>
        <taxon>Neognathae</taxon>
        <taxon>Neoaves</taxon>
        <taxon>Telluraves</taxon>
        <taxon>Australaves</taxon>
        <taxon>Passeriformes</taxon>
        <taxon>Thamnophilidae</taxon>
        <taxon>Willisornis</taxon>
    </lineage>
</organism>
<proteinExistence type="predicted"/>
<reference evidence="4" key="1">
    <citation type="submission" date="2019-10" db="EMBL/GenBank/DDBJ databases">
        <authorList>
            <person name="Soares A.E.R."/>
            <person name="Aleixo A."/>
            <person name="Schneider P."/>
            <person name="Miyaki C.Y."/>
            <person name="Schneider M.P."/>
            <person name="Mello C."/>
            <person name="Vasconcelos A.T.R."/>
        </authorList>
    </citation>
    <scope>NUCLEOTIDE SEQUENCE</scope>
    <source>
        <tissue evidence="4">Muscle</tissue>
    </source>
</reference>
<evidence type="ECO:0000256" key="3">
    <source>
        <dbReference type="SAM" id="SignalP"/>
    </source>
</evidence>
<feature type="transmembrane region" description="Helical" evidence="2">
    <location>
        <begin position="127"/>
        <end position="152"/>
    </location>
</feature>
<name>A0ABQ9CTC6_9PASS</name>
<keyword evidence="5" id="KW-1185">Reference proteome</keyword>
<keyword evidence="3" id="KW-0732">Signal</keyword>
<evidence type="ECO:0000256" key="2">
    <source>
        <dbReference type="SAM" id="Phobius"/>
    </source>
</evidence>
<feature type="chain" id="PRO_5046418986" evidence="3">
    <location>
        <begin position="23"/>
        <end position="184"/>
    </location>
</feature>
<keyword evidence="2" id="KW-0472">Membrane</keyword>
<keyword evidence="2" id="KW-1133">Transmembrane helix</keyword>
<feature type="signal peptide" evidence="3">
    <location>
        <begin position="1"/>
        <end position="22"/>
    </location>
</feature>
<gene>
    <name evidence="4" type="ORF">WISP_121722</name>
</gene>
<sequence>MVLVHHLLLILLTALHARAVQAAPGQVQEAADSLKESLAAWQKDGLEPLGQPADLHAGGLLKSLPVRILKQKREPTVLSKPGEKRNGNANKPPQTDSKHSEVAGGMPTHVSKPKDIESIFCQGAGCMIGIVIVLVAVPVGILLCTVAICWWCERKRRLSGDRQERVGLISRPDSQTSLSELQQP</sequence>
<protein>
    <submittedName>
        <fullName evidence="4">Uncharacterized protein</fullName>
    </submittedName>
</protein>
<feature type="compositionally biased region" description="Basic and acidic residues" evidence="1">
    <location>
        <begin position="75"/>
        <end position="86"/>
    </location>
</feature>
<accession>A0ABQ9CTC6</accession>
<evidence type="ECO:0000313" key="4">
    <source>
        <dbReference type="EMBL" id="KAJ7408332.1"/>
    </source>
</evidence>
<comment type="caution">
    <text evidence="4">The sequence shown here is derived from an EMBL/GenBank/DDBJ whole genome shotgun (WGS) entry which is preliminary data.</text>
</comment>
<evidence type="ECO:0000313" key="5">
    <source>
        <dbReference type="Proteomes" id="UP001145742"/>
    </source>
</evidence>
<dbReference type="Proteomes" id="UP001145742">
    <property type="component" value="Unassembled WGS sequence"/>
</dbReference>
<feature type="region of interest" description="Disordered" evidence="1">
    <location>
        <begin position="75"/>
        <end position="109"/>
    </location>
</feature>
<keyword evidence="2" id="KW-0812">Transmembrane</keyword>
<dbReference type="EMBL" id="WHWB01034551">
    <property type="protein sequence ID" value="KAJ7408332.1"/>
    <property type="molecule type" value="Genomic_DNA"/>
</dbReference>
<evidence type="ECO:0000256" key="1">
    <source>
        <dbReference type="SAM" id="MobiDB-lite"/>
    </source>
</evidence>